<dbReference type="InterPro" id="IPR008490">
    <property type="entry name" value="Transposase_InsH_N"/>
</dbReference>
<dbReference type="AlphaFoldDB" id="A0A1H7EJT2"/>
<proteinExistence type="predicted"/>
<gene>
    <name evidence="2" type="ORF">SAMN05192539_10773</name>
</gene>
<organism evidence="2 3">
    <name type="scientific">Paraburkholderia diazotrophica</name>
    <dbReference type="NCBI Taxonomy" id="667676"/>
    <lineage>
        <taxon>Bacteria</taxon>
        <taxon>Pseudomonadati</taxon>
        <taxon>Pseudomonadota</taxon>
        <taxon>Betaproteobacteria</taxon>
        <taxon>Burkholderiales</taxon>
        <taxon>Burkholderiaceae</taxon>
        <taxon>Paraburkholderia</taxon>
    </lineage>
</organism>
<reference evidence="3" key="1">
    <citation type="submission" date="2016-10" db="EMBL/GenBank/DDBJ databases">
        <authorList>
            <person name="Varghese N."/>
            <person name="Submissions S."/>
        </authorList>
    </citation>
    <scope>NUCLEOTIDE SEQUENCE [LARGE SCALE GENOMIC DNA]</scope>
    <source>
        <strain evidence="3">LMG 26031</strain>
    </source>
</reference>
<name>A0A1H7EJT2_9BURK</name>
<accession>A0A1H7EJT2</accession>
<dbReference type="Proteomes" id="UP000198866">
    <property type="component" value="Unassembled WGS sequence"/>
</dbReference>
<protein>
    <submittedName>
        <fullName evidence="2">Transposase domain</fullName>
    </submittedName>
</protein>
<evidence type="ECO:0000313" key="3">
    <source>
        <dbReference type="Proteomes" id="UP000198866"/>
    </source>
</evidence>
<dbReference type="STRING" id="667676.SAMN05192539_10773"/>
<sequence>MSQLGLGLDLSTKRTRKREFLDEMRRVVPWSKLIALIEPHYPAGKTGRPPFPIATMLQIHFMQQWFGLSDPAMEEALYDVPLYREFAGLDGGMVRLPDESTILRFRHLLETHGLAAQMLALVNEILTEKGLMLKAGSAVDATLDCRTQFDKERFRHPGSRNALDAERRQLVLRNEIPHWRRRRLRTGSYSHWNGGQCARHHRWPRVTAWQGDGCLRRRRVSGNRKAL</sequence>
<keyword evidence="3" id="KW-1185">Reference proteome</keyword>
<dbReference type="PANTHER" id="PTHR35604:SF2">
    <property type="entry name" value="TRANSPOSASE INSH FOR INSERTION SEQUENCE ELEMENT IS5A-RELATED"/>
    <property type="match status" value="1"/>
</dbReference>
<feature type="domain" description="Transposase InsH N-terminal" evidence="1">
    <location>
        <begin position="14"/>
        <end position="107"/>
    </location>
</feature>
<dbReference type="Pfam" id="PF05598">
    <property type="entry name" value="DUF772"/>
    <property type="match status" value="1"/>
</dbReference>
<evidence type="ECO:0000259" key="1">
    <source>
        <dbReference type="Pfam" id="PF05598"/>
    </source>
</evidence>
<dbReference type="EMBL" id="FNYE01000077">
    <property type="protein sequence ID" value="SEK13854.1"/>
    <property type="molecule type" value="Genomic_DNA"/>
</dbReference>
<evidence type="ECO:0000313" key="2">
    <source>
        <dbReference type="EMBL" id="SEK13854.1"/>
    </source>
</evidence>
<dbReference type="PANTHER" id="PTHR35604">
    <property type="entry name" value="TRANSPOSASE INSH FOR INSERTION SEQUENCE ELEMENT IS5A-RELATED"/>
    <property type="match status" value="1"/>
</dbReference>